<dbReference type="Pfam" id="PF21943">
    <property type="entry name" value="TetR_C_46"/>
    <property type="match status" value="1"/>
</dbReference>
<evidence type="ECO:0000313" key="7">
    <source>
        <dbReference type="Proteomes" id="UP001432062"/>
    </source>
</evidence>
<protein>
    <submittedName>
        <fullName evidence="6">TetR/AcrR family transcriptional regulator</fullName>
    </submittedName>
</protein>
<keyword evidence="1" id="KW-0805">Transcription regulation</keyword>
<dbReference type="SUPFAM" id="SSF48498">
    <property type="entry name" value="Tetracyclin repressor-like, C-terminal domain"/>
    <property type="match status" value="1"/>
</dbReference>
<dbReference type="InterPro" id="IPR050109">
    <property type="entry name" value="HTH-type_TetR-like_transc_reg"/>
</dbReference>
<dbReference type="RefSeq" id="WP_327100229.1">
    <property type="nucleotide sequence ID" value="NZ_CP109149.1"/>
</dbReference>
<accession>A0ABZ1YVI3</accession>
<dbReference type="PRINTS" id="PR00455">
    <property type="entry name" value="HTHTETR"/>
</dbReference>
<name>A0ABZ1YVI3_9NOCA</name>
<keyword evidence="7" id="KW-1185">Reference proteome</keyword>
<sequence length="201" mass="21678">MSTRRDDILDAARDLIVREGYAGASMHAIARAGGVTRPALYAEFGDRDELFEALLDREEERVLAMAAEATPVFQEGADLAAIAADVSADAVDIFLDLVAAAPQSWRFVLMPGDGLPETAHERVDRGREALRERSRAVLALIAALTERDMDEELLSHAVISASETGARLVLAENGAQRREAVSKTLRWVARRAVAAAGVGEK</sequence>
<dbReference type="SUPFAM" id="SSF46689">
    <property type="entry name" value="Homeodomain-like"/>
    <property type="match status" value="1"/>
</dbReference>
<evidence type="ECO:0000256" key="1">
    <source>
        <dbReference type="ARBA" id="ARBA00023015"/>
    </source>
</evidence>
<evidence type="ECO:0000259" key="5">
    <source>
        <dbReference type="PROSITE" id="PS50977"/>
    </source>
</evidence>
<dbReference type="PANTHER" id="PTHR30055:SF234">
    <property type="entry name" value="HTH-TYPE TRANSCRIPTIONAL REGULATOR BETI"/>
    <property type="match status" value="1"/>
</dbReference>
<dbReference type="InterPro" id="IPR001647">
    <property type="entry name" value="HTH_TetR"/>
</dbReference>
<evidence type="ECO:0000256" key="3">
    <source>
        <dbReference type="ARBA" id="ARBA00023163"/>
    </source>
</evidence>
<gene>
    <name evidence="6" type="ORF">OG563_03355</name>
</gene>
<feature type="DNA-binding region" description="H-T-H motif" evidence="4">
    <location>
        <begin position="25"/>
        <end position="44"/>
    </location>
</feature>
<feature type="domain" description="HTH tetR-type" evidence="5">
    <location>
        <begin position="2"/>
        <end position="62"/>
    </location>
</feature>
<dbReference type="PANTHER" id="PTHR30055">
    <property type="entry name" value="HTH-TYPE TRANSCRIPTIONAL REGULATOR RUTR"/>
    <property type="match status" value="1"/>
</dbReference>
<keyword evidence="2 4" id="KW-0238">DNA-binding</keyword>
<organism evidence="6 7">
    <name type="scientific">Nocardia vinacea</name>
    <dbReference type="NCBI Taxonomy" id="96468"/>
    <lineage>
        <taxon>Bacteria</taxon>
        <taxon>Bacillati</taxon>
        <taxon>Actinomycetota</taxon>
        <taxon>Actinomycetes</taxon>
        <taxon>Mycobacteriales</taxon>
        <taxon>Nocardiaceae</taxon>
        <taxon>Nocardia</taxon>
    </lineage>
</organism>
<dbReference type="InterPro" id="IPR054129">
    <property type="entry name" value="DesT_TetR_C"/>
</dbReference>
<dbReference type="InterPro" id="IPR036271">
    <property type="entry name" value="Tet_transcr_reg_TetR-rel_C_sf"/>
</dbReference>
<dbReference type="InterPro" id="IPR009057">
    <property type="entry name" value="Homeodomain-like_sf"/>
</dbReference>
<dbReference type="PROSITE" id="PS50977">
    <property type="entry name" value="HTH_TETR_2"/>
    <property type="match status" value="1"/>
</dbReference>
<evidence type="ECO:0000256" key="4">
    <source>
        <dbReference type="PROSITE-ProRule" id="PRU00335"/>
    </source>
</evidence>
<evidence type="ECO:0000313" key="6">
    <source>
        <dbReference type="EMBL" id="WUV47295.1"/>
    </source>
</evidence>
<reference evidence="6" key="1">
    <citation type="submission" date="2022-10" db="EMBL/GenBank/DDBJ databases">
        <title>The complete genomes of actinobacterial strains from the NBC collection.</title>
        <authorList>
            <person name="Joergensen T.S."/>
            <person name="Alvarez Arevalo M."/>
            <person name="Sterndorff E.B."/>
            <person name="Faurdal D."/>
            <person name="Vuksanovic O."/>
            <person name="Mourched A.-S."/>
            <person name="Charusanti P."/>
            <person name="Shaw S."/>
            <person name="Blin K."/>
            <person name="Weber T."/>
        </authorList>
    </citation>
    <scope>NUCLEOTIDE SEQUENCE</scope>
    <source>
        <strain evidence="6">NBC_01482</strain>
    </source>
</reference>
<dbReference type="Pfam" id="PF00440">
    <property type="entry name" value="TetR_N"/>
    <property type="match status" value="1"/>
</dbReference>
<keyword evidence="3" id="KW-0804">Transcription</keyword>
<evidence type="ECO:0000256" key="2">
    <source>
        <dbReference type="ARBA" id="ARBA00023125"/>
    </source>
</evidence>
<dbReference type="Gene3D" id="1.10.357.10">
    <property type="entry name" value="Tetracycline Repressor, domain 2"/>
    <property type="match status" value="1"/>
</dbReference>
<dbReference type="Proteomes" id="UP001432062">
    <property type="component" value="Chromosome"/>
</dbReference>
<proteinExistence type="predicted"/>
<dbReference type="EMBL" id="CP109441">
    <property type="protein sequence ID" value="WUV47295.1"/>
    <property type="molecule type" value="Genomic_DNA"/>
</dbReference>